<dbReference type="NCBIfam" id="NF002208">
    <property type="entry name" value="PRK01099.1-3"/>
    <property type="match status" value="1"/>
</dbReference>
<dbReference type="GO" id="GO:0005665">
    <property type="term" value="C:RNA polymerase II, core complex"/>
    <property type="evidence" value="ECO:0007669"/>
    <property type="project" value="TreeGrafter"/>
</dbReference>
<dbReference type="Pfam" id="PF01192">
    <property type="entry name" value="RNA_pol_Rpb6"/>
    <property type="match status" value="1"/>
</dbReference>
<dbReference type="PROSITE" id="PS01111">
    <property type="entry name" value="RNA_POL_K_14KD"/>
    <property type="match status" value="1"/>
</dbReference>
<reference evidence="4" key="1">
    <citation type="submission" date="2021-01" db="EMBL/GenBank/DDBJ databases">
        <authorList>
            <consortium name="Genoscope - CEA"/>
            <person name="William W."/>
        </authorList>
    </citation>
    <scope>NUCLEOTIDE SEQUENCE</scope>
</reference>
<name>A0A8S1V246_9CILI</name>
<dbReference type="PANTHER" id="PTHR47227">
    <property type="entry name" value="DNA-DIRECTED RNA POLYMERASE SUBUNIT K"/>
    <property type="match status" value="1"/>
</dbReference>
<comment type="caution">
    <text evidence="4">The sequence shown here is derived from an EMBL/GenBank/DDBJ whole genome shotgun (WGS) entry which is preliminary data.</text>
</comment>
<keyword evidence="5" id="KW-1185">Reference proteome</keyword>
<dbReference type="GO" id="GO:0006366">
    <property type="term" value="P:transcription by RNA polymerase II"/>
    <property type="evidence" value="ECO:0007669"/>
    <property type="project" value="TreeGrafter"/>
</dbReference>
<keyword evidence="1" id="KW-0240">DNA-directed RNA polymerase</keyword>
<protein>
    <submittedName>
        <fullName evidence="4">Uncharacterized protein</fullName>
    </submittedName>
</protein>
<dbReference type="InterPro" id="IPR020708">
    <property type="entry name" value="DNA-dir_RNA_polK_14-18kDa_CS"/>
</dbReference>
<evidence type="ECO:0000313" key="4">
    <source>
        <dbReference type="EMBL" id="CAD8171448.1"/>
    </source>
</evidence>
<feature type="compositionally biased region" description="Acidic residues" evidence="3">
    <location>
        <begin position="1"/>
        <end position="14"/>
    </location>
</feature>
<dbReference type="GO" id="GO:0006360">
    <property type="term" value="P:transcription by RNA polymerase I"/>
    <property type="evidence" value="ECO:0007669"/>
    <property type="project" value="TreeGrafter"/>
</dbReference>
<feature type="compositionally biased region" description="Polar residues" evidence="3">
    <location>
        <begin position="38"/>
        <end position="50"/>
    </location>
</feature>
<dbReference type="OrthoDB" id="259769at2759"/>
<dbReference type="GO" id="GO:0003677">
    <property type="term" value="F:DNA binding"/>
    <property type="evidence" value="ECO:0007669"/>
    <property type="project" value="InterPro"/>
</dbReference>
<dbReference type="GO" id="GO:0003899">
    <property type="term" value="F:DNA-directed RNA polymerase activity"/>
    <property type="evidence" value="ECO:0007669"/>
    <property type="project" value="InterPro"/>
</dbReference>
<feature type="compositionally biased region" description="Polar residues" evidence="3">
    <location>
        <begin position="15"/>
        <end position="25"/>
    </location>
</feature>
<evidence type="ECO:0000313" key="5">
    <source>
        <dbReference type="Proteomes" id="UP000689195"/>
    </source>
</evidence>
<dbReference type="GO" id="GO:0005666">
    <property type="term" value="C:RNA polymerase III complex"/>
    <property type="evidence" value="ECO:0007669"/>
    <property type="project" value="TreeGrafter"/>
</dbReference>
<dbReference type="PANTHER" id="PTHR47227:SF5">
    <property type="entry name" value="DNA-DIRECTED RNA POLYMERASES I, II, AND III SUBUNIT RPABC2"/>
    <property type="match status" value="1"/>
</dbReference>
<organism evidence="4 5">
    <name type="scientific">Paramecium pentaurelia</name>
    <dbReference type="NCBI Taxonomy" id="43138"/>
    <lineage>
        <taxon>Eukaryota</taxon>
        <taxon>Sar</taxon>
        <taxon>Alveolata</taxon>
        <taxon>Ciliophora</taxon>
        <taxon>Intramacronucleata</taxon>
        <taxon>Oligohymenophorea</taxon>
        <taxon>Peniculida</taxon>
        <taxon>Parameciidae</taxon>
        <taxon>Paramecium</taxon>
    </lineage>
</organism>
<evidence type="ECO:0000256" key="1">
    <source>
        <dbReference type="ARBA" id="ARBA00022478"/>
    </source>
</evidence>
<feature type="region of interest" description="Disordered" evidence="3">
    <location>
        <begin position="1"/>
        <end position="76"/>
    </location>
</feature>
<evidence type="ECO:0000256" key="3">
    <source>
        <dbReference type="SAM" id="MobiDB-lite"/>
    </source>
</evidence>
<proteinExistence type="predicted"/>
<dbReference type="PIRSF" id="PIRSF000778">
    <property type="entry name" value="RpoK/RPB6"/>
    <property type="match status" value="1"/>
</dbReference>
<gene>
    <name evidence="4" type="ORF">PPENT_87.1.T0550030</name>
</gene>
<feature type="compositionally biased region" description="Acidic residues" evidence="3">
    <location>
        <begin position="28"/>
        <end position="37"/>
    </location>
</feature>
<dbReference type="AlphaFoldDB" id="A0A8S1V246"/>
<dbReference type="GO" id="GO:0005736">
    <property type="term" value="C:RNA polymerase I complex"/>
    <property type="evidence" value="ECO:0007669"/>
    <property type="project" value="TreeGrafter"/>
</dbReference>
<evidence type="ECO:0000256" key="2">
    <source>
        <dbReference type="ARBA" id="ARBA00023163"/>
    </source>
</evidence>
<dbReference type="SMART" id="SM01409">
    <property type="entry name" value="RNA_pol_Rpb6"/>
    <property type="match status" value="1"/>
</dbReference>
<accession>A0A8S1V246</accession>
<dbReference type="InterPro" id="IPR006110">
    <property type="entry name" value="Pol_omega/Rpo6/RPB6"/>
</dbReference>
<keyword evidence="2" id="KW-0804">Transcription</keyword>
<sequence length="156" mass="17756">MSNQDSEPEIDNSDLEGNSRSQSSFGDAIEDQEDELGSSESGEQKSVTSDSSEDEEQNEIIRTGAMIQQSKGRKINKNERITPPFITKYELARVIGTRALQISKNSPIYVDPKDSIDPITIAEQEFNENKIPFIIRRYLPNGNFEDWELQELERLD</sequence>
<dbReference type="GO" id="GO:0042797">
    <property type="term" value="P:tRNA transcription by RNA polymerase III"/>
    <property type="evidence" value="ECO:0007669"/>
    <property type="project" value="TreeGrafter"/>
</dbReference>
<dbReference type="EMBL" id="CAJJDO010000055">
    <property type="protein sequence ID" value="CAD8171448.1"/>
    <property type="molecule type" value="Genomic_DNA"/>
</dbReference>
<dbReference type="InterPro" id="IPR006111">
    <property type="entry name" value="Rpo6/Rpb6"/>
</dbReference>
<dbReference type="Proteomes" id="UP000689195">
    <property type="component" value="Unassembled WGS sequence"/>
</dbReference>